<evidence type="ECO:0000313" key="3">
    <source>
        <dbReference type="Proteomes" id="UP000594220"/>
    </source>
</evidence>
<reference evidence="2" key="2">
    <citation type="submission" date="2025-09" db="UniProtKB">
        <authorList>
            <consortium name="Ensembl"/>
        </authorList>
    </citation>
    <scope>IDENTIFICATION</scope>
</reference>
<dbReference type="PROSITE" id="PS50904">
    <property type="entry name" value="PRELI_MSF1"/>
    <property type="match status" value="1"/>
</dbReference>
<dbReference type="InterPro" id="IPR006797">
    <property type="entry name" value="PRELI/MSF1_dom"/>
</dbReference>
<dbReference type="Pfam" id="PF04707">
    <property type="entry name" value="PRELI"/>
    <property type="match status" value="1"/>
</dbReference>
<dbReference type="Proteomes" id="UP000594220">
    <property type="component" value="Unplaced"/>
</dbReference>
<dbReference type="GeneTree" id="ENSGT00950000182810"/>
<accession>A0A7M4EN02</accession>
<dbReference type="Ensembl" id="ENSCPRT00005013657.1">
    <property type="protein sequence ID" value="ENSCPRP00005011584.1"/>
    <property type="gene ID" value="ENSCPRG00005008250.1"/>
</dbReference>
<sequence>MRQVYKYPFEQVVAIYLRKYPSPMEKNVTAVKTVEEKNDLSTGIVYRRRIATCQNVIPEILRKVSVLQVSEIYLEEESWLNVQERTMLLKTHCLTWTKFASLSEESVFRKSLENPNWTEFIQKGRISITGAGLLNCVLEAFAQAFFNQSVKKGKTMHKNVIDLEFWDVFYCALLLYQN</sequence>
<evidence type="ECO:0000259" key="1">
    <source>
        <dbReference type="PROSITE" id="PS50904"/>
    </source>
</evidence>
<dbReference type="AlphaFoldDB" id="A0A7M4EN02"/>
<protein>
    <submittedName>
        <fullName evidence="2">PRELI domain containing 2</fullName>
    </submittedName>
</protein>
<dbReference type="InterPro" id="IPR037365">
    <property type="entry name" value="Slowmo/Ups"/>
</dbReference>
<gene>
    <name evidence="2" type="primary">PRELID2</name>
</gene>
<organism evidence="2 3">
    <name type="scientific">Crocodylus porosus</name>
    <name type="common">Saltwater crocodile</name>
    <name type="synonym">Estuarine crocodile</name>
    <dbReference type="NCBI Taxonomy" id="8502"/>
    <lineage>
        <taxon>Eukaryota</taxon>
        <taxon>Metazoa</taxon>
        <taxon>Chordata</taxon>
        <taxon>Craniata</taxon>
        <taxon>Vertebrata</taxon>
        <taxon>Euteleostomi</taxon>
        <taxon>Archelosauria</taxon>
        <taxon>Archosauria</taxon>
        <taxon>Crocodylia</taxon>
        <taxon>Longirostres</taxon>
        <taxon>Crocodylidae</taxon>
        <taxon>Crocodylus</taxon>
    </lineage>
</organism>
<name>A0A7M4EN02_CROPO</name>
<dbReference type="GO" id="GO:0005758">
    <property type="term" value="C:mitochondrial intermembrane space"/>
    <property type="evidence" value="ECO:0007669"/>
    <property type="project" value="InterPro"/>
</dbReference>
<reference evidence="2" key="1">
    <citation type="submission" date="2025-08" db="UniProtKB">
        <authorList>
            <consortium name="Ensembl"/>
        </authorList>
    </citation>
    <scope>IDENTIFICATION</scope>
</reference>
<feature type="domain" description="PRELI/MSF1" evidence="1">
    <location>
        <begin position="1"/>
        <end position="169"/>
    </location>
</feature>
<evidence type="ECO:0000313" key="2">
    <source>
        <dbReference type="Ensembl" id="ENSCPRP00005011584.1"/>
    </source>
</evidence>
<dbReference type="PANTHER" id="PTHR11158">
    <property type="entry name" value="MSF1/PX19 RELATED"/>
    <property type="match status" value="1"/>
</dbReference>
<proteinExistence type="predicted"/>
<keyword evidence="3" id="KW-1185">Reference proteome</keyword>